<dbReference type="InterPro" id="IPR001878">
    <property type="entry name" value="Znf_CCHC"/>
</dbReference>
<dbReference type="PANTHER" id="PTHR31437">
    <property type="entry name" value="SREK1IP1 FAMILY MEMBER"/>
    <property type="match status" value="1"/>
</dbReference>
<organism evidence="9">
    <name type="scientific">Timema tahoe</name>
    <dbReference type="NCBI Taxonomy" id="61484"/>
    <lineage>
        <taxon>Eukaryota</taxon>
        <taxon>Metazoa</taxon>
        <taxon>Ecdysozoa</taxon>
        <taxon>Arthropoda</taxon>
        <taxon>Hexapoda</taxon>
        <taxon>Insecta</taxon>
        <taxon>Pterygota</taxon>
        <taxon>Neoptera</taxon>
        <taxon>Polyneoptera</taxon>
        <taxon>Phasmatodea</taxon>
        <taxon>Timematodea</taxon>
        <taxon>Timematoidea</taxon>
        <taxon>Timematidae</taxon>
        <taxon>Timema</taxon>
    </lineage>
</organism>
<dbReference type="Pfam" id="PF13917">
    <property type="entry name" value="zf-CCHC_3"/>
    <property type="match status" value="1"/>
</dbReference>
<feature type="region of interest" description="Disordered" evidence="7">
    <location>
        <begin position="134"/>
        <end position="212"/>
    </location>
</feature>
<evidence type="ECO:0000256" key="4">
    <source>
        <dbReference type="ARBA" id="ARBA00037746"/>
    </source>
</evidence>
<accession>A0A7R9FIA2</accession>
<keyword evidence="3" id="KW-0862">Zinc</keyword>
<reference evidence="9" key="1">
    <citation type="submission" date="2020-11" db="EMBL/GenBank/DDBJ databases">
        <authorList>
            <person name="Tran Van P."/>
        </authorList>
    </citation>
    <scope>NUCLEOTIDE SEQUENCE</scope>
</reference>
<dbReference type="GO" id="GO:0008270">
    <property type="term" value="F:zinc ion binding"/>
    <property type="evidence" value="ECO:0007669"/>
    <property type="project" value="UniProtKB-KW"/>
</dbReference>
<feature type="compositionally biased region" description="Basic residues" evidence="7">
    <location>
        <begin position="175"/>
        <end position="202"/>
    </location>
</feature>
<evidence type="ECO:0000256" key="1">
    <source>
        <dbReference type="ARBA" id="ARBA00022723"/>
    </source>
</evidence>
<gene>
    <name evidence="9" type="ORF">TTEB3V08_LOCUS2274</name>
</gene>
<evidence type="ECO:0000256" key="2">
    <source>
        <dbReference type="ARBA" id="ARBA00022771"/>
    </source>
</evidence>
<evidence type="ECO:0000256" key="3">
    <source>
        <dbReference type="ARBA" id="ARBA00022833"/>
    </source>
</evidence>
<evidence type="ECO:0000256" key="5">
    <source>
        <dbReference type="ARBA" id="ARBA00039180"/>
    </source>
</evidence>
<dbReference type="EMBL" id="OE000529">
    <property type="protein sequence ID" value="CAD7454159.1"/>
    <property type="molecule type" value="Genomic_DNA"/>
</dbReference>
<evidence type="ECO:0000256" key="7">
    <source>
        <dbReference type="SAM" id="MobiDB-lite"/>
    </source>
</evidence>
<feature type="compositionally biased region" description="Basic residues" evidence="7">
    <location>
        <begin position="141"/>
        <end position="161"/>
    </location>
</feature>
<dbReference type="AlphaFoldDB" id="A0A7R9FIA2"/>
<dbReference type="GO" id="GO:0003676">
    <property type="term" value="F:nucleic acid binding"/>
    <property type="evidence" value="ECO:0007669"/>
    <property type="project" value="InterPro"/>
</dbReference>
<feature type="domain" description="CCHC-type" evidence="8">
    <location>
        <begin position="81"/>
        <end position="96"/>
    </location>
</feature>
<protein>
    <recommendedName>
        <fullName evidence="5">Protein SREK1IP1</fullName>
    </recommendedName>
</protein>
<comment type="function">
    <text evidence="4">Possible splicing regulator involved in the control of cellular survival.</text>
</comment>
<keyword evidence="1" id="KW-0479">Metal-binding</keyword>
<sequence length="212" mass="24431">MSSTAEGTYFVTNKAKCDFLTFICVYGLQVHHMANHVILIRDSITSKHVPSRAGNLCGILMDPEILSRLIPQGKETIRPACKKCGYAGHLTFQCRNFIKVDPNKEIVLDVSSTSSDSEQEYVTPLTELREKELKNKLEKTKKIKKKKEKKSKSRHRLRSRSRSSEDSEDSESDTKKRKHKKQKKSKKKKKRKHSHHKHKKEKHSNSSDSESD</sequence>
<dbReference type="PROSITE" id="PS50158">
    <property type="entry name" value="ZF_CCHC"/>
    <property type="match status" value="1"/>
</dbReference>
<name>A0A7R9FIA2_9NEOP</name>
<dbReference type="PANTHER" id="PTHR31437:SF1">
    <property type="entry name" value="PROTEIN SREK1IP1"/>
    <property type="match status" value="1"/>
</dbReference>
<proteinExistence type="predicted"/>
<evidence type="ECO:0000259" key="8">
    <source>
        <dbReference type="PROSITE" id="PS50158"/>
    </source>
</evidence>
<evidence type="ECO:0000256" key="6">
    <source>
        <dbReference type="PROSITE-ProRule" id="PRU00047"/>
    </source>
</evidence>
<evidence type="ECO:0000313" key="9">
    <source>
        <dbReference type="EMBL" id="CAD7454159.1"/>
    </source>
</evidence>
<keyword evidence="2 6" id="KW-0863">Zinc-finger</keyword>